<evidence type="ECO:0000313" key="9">
    <source>
        <dbReference type="Proteomes" id="UP001431131"/>
    </source>
</evidence>
<dbReference type="Pfam" id="PF01202">
    <property type="entry name" value="SKI"/>
    <property type="match status" value="1"/>
</dbReference>
<keyword evidence="6 7" id="KW-0057">Aromatic amino acid biosynthesis</keyword>
<dbReference type="HAMAP" id="MF_00109">
    <property type="entry name" value="Shikimate_kinase"/>
    <property type="match status" value="1"/>
</dbReference>
<feature type="binding site" evidence="7">
    <location>
        <position position="57"/>
    </location>
    <ligand>
        <name>substrate</name>
    </ligand>
</feature>
<dbReference type="GO" id="GO:0009073">
    <property type="term" value="P:aromatic amino acid family biosynthetic process"/>
    <property type="evidence" value="ECO:0007669"/>
    <property type="project" value="UniProtKB-KW"/>
</dbReference>
<dbReference type="Gene3D" id="3.40.50.300">
    <property type="entry name" value="P-loop containing nucleotide triphosphate hydrolases"/>
    <property type="match status" value="1"/>
</dbReference>
<proteinExistence type="inferred from homology"/>
<evidence type="ECO:0000256" key="5">
    <source>
        <dbReference type="ARBA" id="ARBA00022840"/>
    </source>
</evidence>
<sequence length="172" mass="19959">MKAIYITGFMGAGKTSIGDKLAEALNVQVIDTDHYIEQKVGEKIAAIFSKHGEQKFRAYEQEFLKELPTTDIVVTTGGGIITQAENRNWMKQHGKIIYLHCEIELIFERLKDDTTRPLFDVQQREKTIQLFHERLPLYREADFIVDTTFKNIDQIIHEIIEWLDFKKGGNND</sequence>
<dbReference type="RefSeq" id="WP_240253711.1">
    <property type="nucleotide sequence ID" value="NZ_JAKTTI010000006.1"/>
</dbReference>
<accession>A0AAW5E687</accession>
<dbReference type="GO" id="GO:0005829">
    <property type="term" value="C:cytosol"/>
    <property type="evidence" value="ECO:0007669"/>
    <property type="project" value="TreeGrafter"/>
</dbReference>
<feature type="binding site" evidence="7">
    <location>
        <position position="33"/>
    </location>
    <ligand>
        <name>substrate</name>
    </ligand>
</feature>
<dbReference type="InterPro" id="IPR027417">
    <property type="entry name" value="P-loop_NTPase"/>
</dbReference>
<evidence type="ECO:0000313" key="8">
    <source>
        <dbReference type="EMBL" id="MCH1624911.1"/>
    </source>
</evidence>
<dbReference type="GO" id="GO:0005524">
    <property type="term" value="F:ATP binding"/>
    <property type="evidence" value="ECO:0007669"/>
    <property type="project" value="UniProtKB-UniRule"/>
</dbReference>
<dbReference type="GO" id="GO:0008652">
    <property type="term" value="P:amino acid biosynthetic process"/>
    <property type="evidence" value="ECO:0007669"/>
    <property type="project" value="UniProtKB-KW"/>
</dbReference>
<keyword evidence="7" id="KW-0963">Cytoplasm</keyword>
<feature type="binding site" evidence="7">
    <location>
        <position position="15"/>
    </location>
    <ligand>
        <name>Mg(2+)</name>
        <dbReference type="ChEBI" id="CHEBI:18420"/>
    </ligand>
</feature>
<evidence type="ECO:0000256" key="7">
    <source>
        <dbReference type="HAMAP-Rule" id="MF_00109"/>
    </source>
</evidence>
<keyword evidence="9" id="KW-1185">Reference proteome</keyword>
<comment type="similarity">
    <text evidence="7">Belongs to the shikimate kinase family.</text>
</comment>
<dbReference type="GO" id="GO:0009423">
    <property type="term" value="P:chorismate biosynthetic process"/>
    <property type="evidence" value="ECO:0007669"/>
    <property type="project" value="UniProtKB-UniRule"/>
</dbReference>
<dbReference type="InterPro" id="IPR000623">
    <property type="entry name" value="Shikimate_kinase/TSH1"/>
</dbReference>
<keyword evidence="1 7" id="KW-0028">Amino-acid biosynthesis</keyword>
<protein>
    <recommendedName>
        <fullName evidence="7">Shikimate kinase</fullName>
        <shortName evidence="7">SK</shortName>
        <ecNumber evidence="7">2.7.1.71</ecNumber>
    </recommendedName>
</protein>
<comment type="subcellular location">
    <subcellularLocation>
        <location evidence="7">Cytoplasm</location>
    </subcellularLocation>
</comment>
<evidence type="ECO:0000256" key="4">
    <source>
        <dbReference type="ARBA" id="ARBA00022777"/>
    </source>
</evidence>
<keyword evidence="3 7" id="KW-0547">Nucleotide-binding</keyword>
<dbReference type="GO" id="GO:0004765">
    <property type="term" value="F:shikimate kinase activity"/>
    <property type="evidence" value="ECO:0007669"/>
    <property type="project" value="UniProtKB-UniRule"/>
</dbReference>
<dbReference type="PANTHER" id="PTHR21087">
    <property type="entry name" value="SHIKIMATE KINASE"/>
    <property type="match status" value="1"/>
</dbReference>
<evidence type="ECO:0000256" key="6">
    <source>
        <dbReference type="ARBA" id="ARBA00023141"/>
    </source>
</evidence>
<comment type="function">
    <text evidence="7">Catalyzes the specific phosphorylation of the 3-hydroxyl group of shikimic acid using ATP as a cosubstrate.</text>
</comment>
<keyword evidence="2 7" id="KW-0808">Transferase</keyword>
<keyword evidence="7" id="KW-0460">Magnesium</keyword>
<feature type="binding site" evidence="7">
    <location>
        <begin position="11"/>
        <end position="16"/>
    </location>
    <ligand>
        <name>ATP</name>
        <dbReference type="ChEBI" id="CHEBI:30616"/>
    </ligand>
</feature>
<reference evidence="8" key="1">
    <citation type="submission" date="2022-02" db="EMBL/GenBank/DDBJ databases">
        <title>Fredinandcohnia quinoae sp. nov. isolated from Chenopodium quinoa seeds.</title>
        <authorList>
            <person name="Saati-Santamaria Z."/>
            <person name="Flores-Felix J.D."/>
            <person name="Igual J.M."/>
            <person name="Velazquez E."/>
            <person name="Garcia-Fraile P."/>
            <person name="Martinez-Molina E."/>
        </authorList>
    </citation>
    <scope>NUCLEOTIDE SEQUENCE</scope>
    <source>
        <strain evidence="8">SECRCQ15</strain>
    </source>
</reference>
<keyword evidence="7" id="KW-0479">Metal-binding</keyword>
<comment type="pathway">
    <text evidence="7">Metabolic intermediate biosynthesis; chorismate biosynthesis; chorismate from D-erythrose 4-phosphate and phosphoenolpyruvate: step 5/7.</text>
</comment>
<dbReference type="PANTHER" id="PTHR21087:SF16">
    <property type="entry name" value="SHIKIMATE KINASE 1, CHLOROPLASTIC"/>
    <property type="match status" value="1"/>
</dbReference>
<dbReference type="PRINTS" id="PR01100">
    <property type="entry name" value="SHIKIMTKNASE"/>
</dbReference>
<evidence type="ECO:0000256" key="3">
    <source>
        <dbReference type="ARBA" id="ARBA00022741"/>
    </source>
</evidence>
<feature type="binding site" evidence="7">
    <location>
        <position position="78"/>
    </location>
    <ligand>
        <name>substrate</name>
    </ligand>
</feature>
<dbReference type="InterPro" id="IPR031322">
    <property type="entry name" value="Shikimate/glucono_kinase"/>
</dbReference>
<comment type="subunit">
    <text evidence="7">Monomer.</text>
</comment>
<keyword evidence="4 7" id="KW-0418">Kinase</keyword>
<keyword evidence="5 7" id="KW-0067">ATP-binding</keyword>
<name>A0AAW5E687_9BACI</name>
<comment type="cofactor">
    <cofactor evidence="7">
        <name>Mg(2+)</name>
        <dbReference type="ChEBI" id="CHEBI:18420"/>
    </cofactor>
    <text evidence="7">Binds 1 Mg(2+) ion per subunit.</text>
</comment>
<evidence type="ECO:0000256" key="1">
    <source>
        <dbReference type="ARBA" id="ARBA00022605"/>
    </source>
</evidence>
<dbReference type="Proteomes" id="UP001431131">
    <property type="component" value="Unassembled WGS sequence"/>
</dbReference>
<dbReference type="SUPFAM" id="SSF52540">
    <property type="entry name" value="P-loop containing nucleoside triphosphate hydrolases"/>
    <property type="match status" value="1"/>
</dbReference>
<dbReference type="CDD" id="cd00464">
    <property type="entry name" value="SK"/>
    <property type="match status" value="1"/>
</dbReference>
<feature type="binding site" evidence="7">
    <location>
        <position position="116"/>
    </location>
    <ligand>
        <name>ATP</name>
        <dbReference type="ChEBI" id="CHEBI:30616"/>
    </ligand>
</feature>
<comment type="caution">
    <text evidence="7">Lacks conserved residue(s) required for the propagation of feature annotation.</text>
</comment>
<dbReference type="EC" id="2.7.1.71" evidence="7"/>
<dbReference type="GO" id="GO:0000287">
    <property type="term" value="F:magnesium ion binding"/>
    <property type="evidence" value="ECO:0007669"/>
    <property type="project" value="UniProtKB-UniRule"/>
</dbReference>
<evidence type="ECO:0000256" key="2">
    <source>
        <dbReference type="ARBA" id="ARBA00022679"/>
    </source>
</evidence>
<feature type="binding site" evidence="7">
    <location>
        <position position="134"/>
    </location>
    <ligand>
        <name>substrate</name>
    </ligand>
</feature>
<comment type="caution">
    <text evidence="8">The sequence shown here is derived from an EMBL/GenBank/DDBJ whole genome shotgun (WGS) entry which is preliminary data.</text>
</comment>
<gene>
    <name evidence="7" type="primary">aroK</name>
    <name evidence="8" type="ORF">MJG50_06195</name>
</gene>
<dbReference type="EMBL" id="JAKTTI010000006">
    <property type="protein sequence ID" value="MCH1624911.1"/>
    <property type="molecule type" value="Genomic_DNA"/>
</dbReference>
<comment type="catalytic activity">
    <reaction evidence="7">
        <text>shikimate + ATP = 3-phosphoshikimate + ADP + H(+)</text>
        <dbReference type="Rhea" id="RHEA:13121"/>
        <dbReference type="ChEBI" id="CHEBI:15378"/>
        <dbReference type="ChEBI" id="CHEBI:30616"/>
        <dbReference type="ChEBI" id="CHEBI:36208"/>
        <dbReference type="ChEBI" id="CHEBI:145989"/>
        <dbReference type="ChEBI" id="CHEBI:456216"/>
        <dbReference type="EC" id="2.7.1.71"/>
    </reaction>
</comment>
<organism evidence="8 9">
    <name type="scientific">Fredinandcohnia quinoae</name>
    <dbReference type="NCBI Taxonomy" id="2918902"/>
    <lineage>
        <taxon>Bacteria</taxon>
        <taxon>Bacillati</taxon>
        <taxon>Bacillota</taxon>
        <taxon>Bacilli</taxon>
        <taxon>Bacillales</taxon>
        <taxon>Bacillaceae</taxon>
        <taxon>Fredinandcohnia</taxon>
    </lineage>
</organism>
<dbReference type="AlphaFoldDB" id="A0AAW5E687"/>